<accession>A0AAD7MXR2</accession>
<dbReference type="AlphaFoldDB" id="A0AAD7MXR2"/>
<evidence type="ECO:0000313" key="1">
    <source>
        <dbReference type="EMBL" id="KAJ7737628.1"/>
    </source>
</evidence>
<organism evidence="1 2">
    <name type="scientific">Mycena maculata</name>
    <dbReference type="NCBI Taxonomy" id="230809"/>
    <lineage>
        <taxon>Eukaryota</taxon>
        <taxon>Fungi</taxon>
        <taxon>Dikarya</taxon>
        <taxon>Basidiomycota</taxon>
        <taxon>Agaricomycotina</taxon>
        <taxon>Agaricomycetes</taxon>
        <taxon>Agaricomycetidae</taxon>
        <taxon>Agaricales</taxon>
        <taxon>Marasmiineae</taxon>
        <taxon>Mycenaceae</taxon>
        <taxon>Mycena</taxon>
    </lineage>
</organism>
<sequence length="151" mass="17154">MSNISMKMQSQNDRVCLDFNSLVLYLNRVLFYAFYSSQVSIFPLCTMPPMAGSNACCFGRRKCVPFCIPRFWSTVVNSFLFCLRALQARFHGSGSNAGRTSSPFLHIRPLHLESRESRVHESRAAVLTPPHKHRPSAIPHYRPLARAALPR</sequence>
<dbReference type="Proteomes" id="UP001215280">
    <property type="component" value="Unassembled WGS sequence"/>
</dbReference>
<dbReference type="EMBL" id="JARJLG010000142">
    <property type="protein sequence ID" value="KAJ7737628.1"/>
    <property type="molecule type" value="Genomic_DNA"/>
</dbReference>
<reference evidence="1" key="1">
    <citation type="submission" date="2023-03" db="EMBL/GenBank/DDBJ databases">
        <title>Massive genome expansion in bonnet fungi (Mycena s.s.) driven by repeated elements and novel gene families across ecological guilds.</title>
        <authorList>
            <consortium name="Lawrence Berkeley National Laboratory"/>
            <person name="Harder C.B."/>
            <person name="Miyauchi S."/>
            <person name="Viragh M."/>
            <person name="Kuo A."/>
            <person name="Thoen E."/>
            <person name="Andreopoulos B."/>
            <person name="Lu D."/>
            <person name="Skrede I."/>
            <person name="Drula E."/>
            <person name="Henrissat B."/>
            <person name="Morin E."/>
            <person name="Kohler A."/>
            <person name="Barry K."/>
            <person name="LaButti K."/>
            <person name="Morin E."/>
            <person name="Salamov A."/>
            <person name="Lipzen A."/>
            <person name="Mereny Z."/>
            <person name="Hegedus B."/>
            <person name="Baldrian P."/>
            <person name="Stursova M."/>
            <person name="Weitz H."/>
            <person name="Taylor A."/>
            <person name="Grigoriev I.V."/>
            <person name="Nagy L.G."/>
            <person name="Martin F."/>
            <person name="Kauserud H."/>
        </authorList>
    </citation>
    <scope>NUCLEOTIDE SEQUENCE</scope>
    <source>
        <strain evidence="1">CBHHK188m</strain>
    </source>
</reference>
<name>A0AAD7MXR2_9AGAR</name>
<proteinExistence type="predicted"/>
<comment type="caution">
    <text evidence="1">The sequence shown here is derived from an EMBL/GenBank/DDBJ whole genome shotgun (WGS) entry which is preliminary data.</text>
</comment>
<keyword evidence="2" id="KW-1185">Reference proteome</keyword>
<gene>
    <name evidence="1" type="ORF">DFH07DRAFT_94166</name>
</gene>
<evidence type="ECO:0000313" key="2">
    <source>
        <dbReference type="Proteomes" id="UP001215280"/>
    </source>
</evidence>
<protein>
    <submittedName>
        <fullName evidence="1">Uncharacterized protein</fullName>
    </submittedName>
</protein>